<proteinExistence type="predicted"/>
<organism evidence="1 2">
    <name type="scientific">Candidatus Zambryskibacteria bacterium RIFCSPLOWO2_02_FULL_44_12b</name>
    <dbReference type="NCBI Taxonomy" id="1802772"/>
    <lineage>
        <taxon>Bacteria</taxon>
        <taxon>Candidatus Zambryskiibacteriota</taxon>
    </lineage>
</organism>
<gene>
    <name evidence="1" type="ORF">A3H60_01390</name>
</gene>
<sequence length="171" mass="19124">MPRMGASISASYFVDDLRKGKEIPWEEVTHLSNIVGGEIRLNDDCGCRGIISSISLENGVVSIMCPWILQTPMDEDGDPVGDYMHEEWEVMNNPKLPLNIYVPKSRFVENQEAMIHTASGSYASSSWAVRSSEYCITFWAGAAHILLTGYPYDKFDVSVHELALKFGLKTE</sequence>
<comment type="caution">
    <text evidence="1">The sequence shown here is derived from an EMBL/GenBank/DDBJ whole genome shotgun (WGS) entry which is preliminary data.</text>
</comment>
<dbReference type="EMBL" id="MHWP01000001">
    <property type="protein sequence ID" value="OHB11521.1"/>
    <property type="molecule type" value="Genomic_DNA"/>
</dbReference>
<dbReference type="AlphaFoldDB" id="A0A1G2UQ56"/>
<name>A0A1G2UQ56_9BACT</name>
<reference evidence="1 2" key="1">
    <citation type="journal article" date="2016" name="Nat. Commun.">
        <title>Thousands of microbial genomes shed light on interconnected biogeochemical processes in an aquifer system.</title>
        <authorList>
            <person name="Anantharaman K."/>
            <person name="Brown C.T."/>
            <person name="Hug L.A."/>
            <person name="Sharon I."/>
            <person name="Castelle C.J."/>
            <person name="Probst A.J."/>
            <person name="Thomas B.C."/>
            <person name="Singh A."/>
            <person name="Wilkins M.J."/>
            <person name="Karaoz U."/>
            <person name="Brodie E.L."/>
            <person name="Williams K.H."/>
            <person name="Hubbard S.S."/>
            <person name="Banfield J.F."/>
        </authorList>
    </citation>
    <scope>NUCLEOTIDE SEQUENCE [LARGE SCALE GENOMIC DNA]</scope>
</reference>
<protein>
    <submittedName>
        <fullName evidence="1">Uncharacterized protein</fullName>
    </submittedName>
</protein>
<dbReference type="Proteomes" id="UP000177202">
    <property type="component" value="Unassembled WGS sequence"/>
</dbReference>
<accession>A0A1G2UQ56</accession>
<evidence type="ECO:0000313" key="1">
    <source>
        <dbReference type="EMBL" id="OHB11521.1"/>
    </source>
</evidence>
<evidence type="ECO:0000313" key="2">
    <source>
        <dbReference type="Proteomes" id="UP000177202"/>
    </source>
</evidence>